<organism evidence="3 4">
    <name type="scientific">Adonisia turfae CCMR0081</name>
    <dbReference type="NCBI Taxonomy" id="2292702"/>
    <lineage>
        <taxon>Bacteria</taxon>
        <taxon>Bacillati</taxon>
        <taxon>Cyanobacteriota</taxon>
        <taxon>Adonisia</taxon>
        <taxon>Adonisia turfae</taxon>
    </lineage>
</organism>
<accession>A0A6M0RJ58</accession>
<evidence type="ECO:0000256" key="1">
    <source>
        <dbReference type="ARBA" id="ARBA00022975"/>
    </source>
</evidence>
<dbReference type="PANTHER" id="PTHR43668:SF2">
    <property type="entry name" value="ALLANTOINASE"/>
    <property type="match status" value="1"/>
</dbReference>
<dbReference type="EMBL" id="QXHD01000004">
    <property type="protein sequence ID" value="NEZ55691.1"/>
    <property type="molecule type" value="Genomic_DNA"/>
</dbReference>
<dbReference type="GO" id="GO:0004038">
    <property type="term" value="F:allantoinase activity"/>
    <property type="evidence" value="ECO:0007669"/>
    <property type="project" value="TreeGrafter"/>
</dbReference>
<proteinExistence type="predicted"/>
<name>A0A6M0RJ58_9CYAN</name>
<dbReference type="GO" id="GO:0005737">
    <property type="term" value="C:cytoplasm"/>
    <property type="evidence" value="ECO:0007669"/>
    <property type="project" value="TreeGrafter"/>
</dbReference>
<dbReference type="GO" id="GO:0004151">
    <property type="term" value="F:dihydroorotase activity"/>
    <property type="evidence" value="ECO:0007669"/>
    <property type="project" value="InterPro"/>
</dbReference>
<dbReference type="AlphaFoldDB" id="A0A6M0RJ58"/>
<gene>
    <name evidence="3" type="ORF">DXZ20_08400</name>
</gene>
<dbReference type="Proteomes" id="UP000481033">
    <property type="component" value="Unassembled WGS sequence"/>
</dbReference>
<dbReference type="GO" id="GO:0046872">
    <property type="term" value="F:metal ion binding"/>
    <property type="evidence" value="ECO:0007669"/>
    <property type="project" value="InterPro"/>
</dbReference>
<feature type="domain" description="Dihydroorotase catalytic" evidence="2">
    <location>
        <begin position="53"/>
        <end position="154"/>
    </location>
</feature>
<evidence type="ECO:0000313" key="4">
    <source>
        <dbReference type="Proteomes" id="UP000481033"/>
    </source>
</evidence>
<dbReference type="SUPFAM" id="SSF51556">
    <property type="entry name" value="Metallo-dependent hydrolases"/>
    <property type="match status" value="1"/>
</dbReference>
<dbReference type="Pfam" id="PF12890">
    <property type="entry name" value="DHOase"/>
    <property type="match status" value="1"/>
</dbReference>
<dbReference type="NCBIfam" id="TIGR00857">
    <property type="entry name" value="pyrC_multi"/>
    <property type="match status" value="1"/>
</dbReference>
<dbReference type="InterPro" id="IPR024403">
    <property type="entry name" value="DHOase_cat"/>
</dbReference>
<dbReference type="Gene3D" id="3.20.20.140">
    <property type="entry name" value="Metal-dependent hydrolases"/>
    <property type="match status" value="1"/>
</dbReference>
<reference evidence="3 4" key="1">
    <citation type="journal article" date="2020" name="Microb. Ecol.">
        <title>Ecogenomics of the Marine Benthic Filamentous Cyanobacterium Adonisia.</title>
        <authorList>
            <person name="Walter J.M."/>
            <person name="Coutinho F.H."/>
            <person name="Leomil L."/>
            <person name="Hargreaves P.I."/>
            <person name="Campeao M.E."/>
            <person name="Vieira V.V."/>
            <person name="Silva B.S."/>
            <person name="Fistarol G.O."/>
            <person name="Salomon P.S."/>
            <person name="Sawabe T."/>
            <person name="Mino S."/>
            <person name="Hosokawa M."/>
            <person name="Miyashita H."/>
            <person name="Maruyama F."/>
            <person name="van Verk M.C."/>
            <person name="Dutilh B.E."/>
            <person name="Thompson C.C."/>
            <person name="Thompson F.L."/>
        </authorList>
    </citation>
    <scope>NUCLEOTIDE SEQUENCE [LARGE SCALE GENOMIC DNA]</scope>
    <source>
        <strain evidence="3 4">CCMR0081</strain>
    </source>
</reference>
<comment type="caution">
    <text evidence="3">The sequence shown here is derived from an EMBL/GenBank/DDBJ whole genome shotgun (WGS) entry which is preliminary data.</text>
</comment>
<evidence type="ECO:0000259" key="2">
    <source>
        <dbReference type="Pfam" id="PF12890"/>
    </source>
</evidence>
<dbReference type="InterPro" id="IPR004722">
    <property type="entry name" value="DHOase"/>
</dbReference>
<dbReference type="GO" id="GO:0006145">
    <property type="term" value="P:purine nucleobase catabolic process"/>
    <property type="evidence" value="ECO:0007669"/>
    <property type="project" value="TreeGrafter"/>
</dbReference>
<dbReference type="InterPro" id="IPR032466">
    <property type="entry name" value="Metal_Hydrolase"/>
</dbReference>
<dbReference type="GO" id="GO:0006221">
    <property type="term" value="P:pyrimidine nucleotide biosynthetic process"/>
    <property type="evidence" value="ECO:0007669"/>
    <property type="project" value="UniProtKB-KW"/>
</dbReference>
<evidence type="ECO:0000313" key="3">
    <source>
        <dbReference type="EMBL" id="NEZ55691.1"/>
    </source>
</evidence>
<dbReference type="SUPFAM" id="SSF51338">
    <property type="entry name" value="Composite domain of metallo-dependent hydrolases"/>
    <property type="match status" value="1"/>
</dbReference>
<dbReference type="NCBIfam" id="NF005614">
    <property type="entry name" value="PRK07369.1"/>
    <property type="match status" value="1"/>
</dbReference>
<dbReference type="InterPro" id="IPR050138">
    <property type="entry name" value="DHOase/Allantoinase_Hydrolase"/>
</dbReference>
<keyword evidence="4" id="KW-1185">Reference proteome</keyword>
<dbReference type="PANTHER" id="PTHR43668">
    <property type="entry name" value="ALLANTOINASE"/>
    <property type="match status" value="1"/>
</dbReference>
<sequence length="419" mass="45405">MNSWIRQVRILDPLTQRDQISDVLIREGVIQAMGDSLDVSGDDVTEINGQGCILGPGLVDLYSQTGEPGHESRETLGQLLAAAAQGGFTRIGILPNTTPAVDNLAQVQQRLANQYNHQPQILPWAAITQGTQGGQLTDLMELGEVGVVGFCDGQPITNGLMMQRLLDYTQSLPLPIALWPCDRKQTGTCRDGANAIRLGLSPLPATAETIPLSALLEEVVTTQRPVHFMRISTARSVELIRASKARGLPITASVTWLHLLFSTADLDSYAPSLRLEPPLGNPTDQTELIRGLEDGTLDAIAVDHCVHTYEEKAVPFGVAPPGAVGLQLALPILWQTFVATNRWSALQLWNYLSLQPAQCLNIEPAQIQINSPANLVLFDPSHSWTVSTKNLGCDVINSPYGHQTIQGKAKHIWLPTVGP</sequence>
<keyword evidence="1" id="KW-0665">Pyrimidine biosynthesis</keyword>
<dbReference type="RefSeq" id="WP_163697584.1">
    <property type="nucleotide sequence ID" value="NZ_QXHD01000004.1"/>
</dbReference>
<dbReference type="CDD" id="cd01317">
    <property type="entry name" value="DHOase_IIa"/>
    <property type="match status" value="1"/>
</dbReference>
<dbReference type="Gene3D" id="2.30.40.10">
    <property type="entry name" value="Urease, subunit C, domain 1"/>
    <property type="match status" value="1"/>
</dbReference>
<dbReference type="InterPro" id="IPR011059">
    <property type="entry name" value="Metal-dep_hydrolase_composite"/>
</dbReference>
<protein>
    <submittedName>
        <fullName evidence="3">Dihydroorotase</fullName>
    </submittedName>
</protein>